<dbReference type="InterPro" id="IPR020483">
    <property type="entry name" value="Uncharacterised_YgbA"/>
</dbReference>
<reference evidence="5" key="2">
    <citation type="submission" date="2015-12" db="EMBL/GenBank/DDBJ databases">
        <title>FDA dAtabase for Regulatory Grade micrObial Sequences (FDA-ARGOS): Supporting development and validation of Infectious Disease Dx tests.</title>
        <authorList>
            <person name="Hoffmann M."/>
            <person name="Allard M."/>
            <person name="Evans P."/>
            <person name="Brown E."/>
            <person name="Tallon L.J."/>
            <person name="Sadzewicz L."/>
            <person name="Sengamalay N."/>
            <person name="Ott S."/>
            <person name="Godinez A."/>
            <person name="Nagaraj S."/>
            <person name="Vyas G."/>
            <person name="Aluvathingal J."/>
            <person name="Nadendla S."/>
            <person name="Geyer C."/>
            <person name="Sichtig H."/>
        </authorList>
    </citation>
    <scope>NUCLEOTIDE SEQUENCE [LARGE SCALE GENOMIC DNA]</scope>
    <source>
        <strain evidence="5">ATCC 43516</strain>
    </source>
</reference>
<evidence type="ECO:0000313" key="4">
    <source>
        <dbReference type="Proteomes" id="UP000008367"/>
    </source>
</evidence>
<evidence type="ECO:0000313" key="5">
    <source>
        <dbReference type="Proteomes" id="UP000067422"/>
    </source>
</evidence>
<dbReference type="NCBIfam" id="NF007714">
    <property type="entry name" value="PRK10410.1-2"/>
    <property type="match status" value="1"/>
</dbReference>
<dbReference type="GeneID" id="83585246"/>
<gene>
    <name evidence="2" type="ORF">AL538_24580</name>
    <name evidence="3" type="ORF">VCHENC02_2500</name>
</gene>
<sequence length="132" mass="15283">MSDILLGKLATEFKTVKAMVEVYCKDHHGTKGELCAECRELLEYAEVRLDRCPYGEDKPTCNKCPIHCYKPEPKEQMRLVMRYSGPRMLLKHPILAIRHLVHEKREVPNKPAANVSNRHKRMSAEREAKKPS</sequence>
<dbReference type="Pfam" id="PF11756">
    <property type="entry name" value="YgbA_NO"/>
    <property type="match status" value="1"/>
</dbReference>
<protein>
    <submittedName>
        <fullName evidence="3">Nitrous oxide-stimulated promoter family protein</fullName>
    </submittedName>
</protein>
<dbReference type="Proteomes" id="UP000008367">
    <property type="component" value="Unassembled WGS sequence"/>
</dbReference>
<feature type="compositionally biased region" description="Basic and acidic residues" evidence="1">
    <location>
        <begin position="122"/>
        <end position="132"/>
    </location>
</feature>
<dbReference type="EMBL" id="AJSR01000971">
    <property type="protein sequence ID" value="EKM31904.1"/>
    <property type="molecule type" value="Genomic_DNA"/>
</dbReference>
<name>A0A454DET4_VIBHA</name>
<reference evidence="2" key="3">
    <citation type="submission" date="2018-01" db="EMBL/GenBank/DDBJ databases">
        <title>FDA dAtabase for Regulatory Grade micrObial Sequences (FDA-ARGOS): Supporting development and validation of Infectious Disease Dx tests.</title>
        <authorList>
            <person name="Hoffmann M."/>
            <person name="Allard M."/>
            <person name="Evans P."/>
            <person name="Brown E."/>
            <person name="Tallon L."/>
            <person name="Sadzewicz L."/>
            <person name="Sengamalay N."/>
            <person name="Ott S."/>
            <person name="Godinez A."/>
            <person name="Nagaraj S."/>
            <person name="Vyas G."/>
            <person name="Aluvathingal J."/>
            <person name="Nadendla S."/>
            <person name="Geyer C."/>
            <person name="Sichtig H."/>
        </authorList>
    </citation>
    <scope>NUCLEOTIDE SEQUENCE</scope>
    <source>
        <strain evidence="2">FDAARGOS_107</strain>
    </source>
</reference>
<evidence type="ECO:0000313" key="3">
    <source>
        <dbReference type="EMBL" id="EKM31904.1"/>
    </source>
</evidence>
<dbReference type="RefSeq" id="WP_005446930.1">
    <property type="nucleotide sequence ID" value="NZ_AP031615.1"/>
</dbReference>
<evidence type="ECO:0000313" key="2">
    <source>
        <dbReference type="EMBL" id="AMG00853.1"/>
    </source>
</evidence>
<evidence type="ECO:0000256" key="1">
    <source>
        <dbReference type="SAM" id="MobiDB-lite"/>
    </source>
</evidence>
<dbReference type="OrthoDB" id="5344095at2"/>
<dbReference type="EMBL" id="CP014039">
    <property type="protein sequence ID" value="AMG00853.1"/>
    <property type="molecule type" value="Genomic_DNA"/>
</dbReference>
<feature type="region of interest" description="Disordered" evidence="1">
    <location>
        <begin position="106"/>
        <end position="132"/>
    </location>
</feature>
<proteinExistence type="predicted"/>
<dbReference type="AlphaFoldDB" id="A0A454DET4"/>
<dbReference type="STRING" id="669.AL538_24580"/>
<organism evidence="3 4">
    <name type="scientific">Vibrio harveyi</name>
    <name type="common">Beneckea harveyi</name>
    <dbReference type="NCBI Taxonomy" id="669"/>
    <lineage>
        <taxon>Bacteria</taxon>
        <taxon>Pseudomonadati</taxon>
        <taxon>Pseudomonadota</taxon>
        <taxon>Gammaproteobacteria</taxon>
        <taxon>Vibrionales</taxon>
        <taxon>Vibrionaceae</taxon>
        <taxon>Vibrio</taxon>
    </lineage>
</organism>
<dbReference type="KEGG" id="vhr:AL538_24580"/>
<keyword evidence="5" id="KW-1185">Reference proteome</keyword>
<dbReference type="NCBIfam" id="NF007715">
    <property type="entry name" value="PRK10410.1-3"/>
    <property type="match status" value="1"/>
</dbReference>
<reference evidence="3 4" key="1">
    <citation type="submission" date="2012-10" db="EMBL/GenBank/DDBJ databases">
        <title>Genome sequence of Vibrio Cholerae HENC-02.</title>
        <authorList>
            <person name="Eppinger M."/>
            <person name="Hasan N.A."/>
            <person name="Sengamalay N."/>
            <person name="Hine E."/>
            <person name="Su Q."/>
            <person name="Daugherty S.C."/>
            <person name="Young S."/>
            <person name="Sadzewicz L."/>
            <person name="Tallon L."/>
            <person name="Cebula T.A."/>
            <person name="Ravel J."/>
            <person name="Colwell R.R."/>
        </authorList>
    </citation>
    <scope>NUCLEOTIDE SEQUENCE [LARGE SCALE GENOMIC DNA]</scope>
    <source>
        <strain evidence="3 4">HENC-02</strain>
    </source>
</reference>
<accession>A0A454DET4</accession>
<dbReference type="Proteomes" id="UP000067422">
    <property type="component" value="Chromosome 2"/>
</dbReference>